<accession>A0A0C3JIM0</accession>
<evidence type="ECO:0008006" key="4">
    <source>
        <dbReference type="Google" id="ProtNLM"/>
    </source>
</evidence>
<proteinExistence type="predicted"/>
<evidence type="ECO:0000256" key="1">
    <source>
        <dbReference type="SAM" id="MobiDB-lite"/>
    </source>
</evidence>
<feature type="region of interest" description="Disordered" evidence="1">
    <location>
        <begin position="103"/>
        <end position="135"/>
    </location>
</feature>
<dbReference type="InParanoid" id="A0A0C3JIM0"/>
<sequence length="312" mass="34794">MPPCRYTYPRELSFCHTLFACRQRQPAIDENSPLELVYHATIQALQLEELSCYVNQQNPLLSPTCTILGETALQQTPLLLRLFDILGGADLIYNVRQYPTLIAPPPPGSQRPLTATSPPVSSMSSSPPVLSPSSSHSSCSSCSLRRADRPHTCCLSGPNPHPYKSHDSLSEVNPETTFGISRAELNYTLNIVETLAQLPPTPVLNELAEADCPLTPSDPCYHQTCYVCHRLGHVHIDCGLYECPLCHTTRPRHTQAHCPSLRPHRPLQERIATPRLVDDHTLIGSEDNDLYDNDFDFDDSAIRNMTREPYGE</sequence>
<name>A0A0C3JIM0_PISTI</name>
<keyword evidence="3" id="KW-1185">Reference proteome</keyword>
<dbReference type="Proteomes" id="UP000054217">
    <property type="component" value="Unassembled WGS sequence"/>
</dbReference>
<reference evidence="3" key="2">
    <citation type="submission" date="2015-01" db="EMBL/GenBank/DDBJ databases">
        <title>Evolutionary Origins and Diversification of the Mycorrhizal Mutualists.</title>
        <authorList>
            <consortium name="DOE Joint Genome Institute"/>
            <consortium name="Mycorrhizal Genomics Consortium"/>
            <person name="Kohler A."/>
            <person name="Kuo A."/>
            <person name="Nagy L.G."/>
            <person name="Floudas D."/>
            <person name="Copeland A."/>
            <person name="Barry K.W."/>
            <person name="Cichocki N."/>
            <person name="Veneault-Fourrey C."/>
            <person name="LaButti K."/>
            <person name="Lindquist E.A."/>
            <person name="Lipzen A."/>
            <person name="Lundell T."/>
            <person name="Morin E."/>
            <person name="Murat C."/>
            <person name="Riley R."/>
            <person name="Ohm R."/>
            <person name="Sun H."/>
            <person name="Tunlid A."/>
            <person name="Henrissat B."/>
            <person name="Grigoriev I.V."/>
            <person name="Hibbett D.S."/>
            <person name="Martin F."/>
        </authorList>
    </citation>
    <scope>NUCLEOTIDE SEQUENCE [LARGE SCALE GENOMIC DNA]</scope>
    <source>
        <strain evidence="3">Marx 270</strain>
    </source>
</reference>
<organism evidence="2 3">
    <name type="scientific">Pisolithus tinctorius Marx 270</name>
    <dbReference type="NCBI Taxonomy" id="870435"/>
    <lineage>
        <taxon>Eukaryota</taxon>
        <taxon>Fungi</taxon>
        <taxon>Dikarya</taxon>
        <taxon>Basidiomycota</taxon>
        <taxon>Agaricomycotina</taxon>
        <taxon>Agaricomycetes</taxon>
        <taxon>Agaricomycetidae</taxon>
        <taxon>Boletales</taxon>
        <taxon>Sclerodermatineae</taxon>
        <taxon>Pisolithaceae</taxon>
        <taxon>Pisolithus</taxon>
    </lineage>
</organism>
<feature type="compositionally biased region" description="Low complexity" evidence="1">
    <location>
        <begin position="117"/>
        <end position="135"/>
    </location>
</feature>
<evidence type="ECO:0000313" key="3">
    <source>
        <dbReference type="Proteomes" id="UP000054217"/>
    </source>
</evidence>
<protein>
    <recommendedName>
        <fullName evidence="4">CCHC-type domain-containing protein</fullName>
    </recommendedName>
</protein>
<reference evidence="2 3" key="1">
    <citation type="submission" date="2014-04" db="EMBL/GenBank/DDBJ databases">
        <authorList>
            <consortium name="DOE Joint Genome Institute"/>
            <person name="Kuo A."/>
            <person name="Kohler A."/>
            <person name="Costa M.D."/>
            <person name="Nagy L.G."/>
            <person name="Floudas D."/>
            <person name="Copeland A."/>
            <person name="Barry K.W."/>
            <person name="Cichocki N."/>
            <person name="Veneault-Fourrey C."/>
            <person name="LaButti K."/>
            <person name="Lindquist E.A."/>
            <person name="Lipzen A."/>
            <person name="Lundell T."/>
            <person name="Morin E."/>
            <person name="Murat C."/>
            <person name="Sun H."/>
            <person name="Tunlid A."/>
            <person name="Henrissat B."/>
            <person name="Grigoriev I.V."/>
            <person name="Hibbett D.S."/>
            <person name="Martin F."/>
            <person name="Nordberg H.P."/>
            <person name="Cantor M.N."/>
            <person name="Hua S.X."/>
        </authorList>
    </citation>
    <scope>NUCLEOTIDE SEQUENCE [LARGE SCALE GENOMIC DNA]</scope>
    <source>
        <strain evidence="2 3">Marx 270</strain>
    </source>
</reference>
<dbReference type="AlphaFoldDB" id="A0A0C3JIM0"/>
<gene>
    <name evidence="2" type="ORF">M404DRAFT_22763</name>
</gene>
<evidence type="ECO:0000313" key="2">
    <source>
        <dbReference type="EMBL" id="KIO08943.1"/>
    </source>
</evidence>
<dbReference type="HOGENOM" id="CLU_078029_0_0_1"/>
<dbReference type="EMBL" id="KN831956">
    <property type="protein sequence ID" value="KIO08943.1"/>
    <property type="molecule type" value="Genomic_DNA"/>
</dbReference>